<feature type="region of interest" description="Disordered" evidence="1">
    <location>
        <begin position="82"/>
        <end position="160"/>
    </location>
</feature>
<dbReference type="EMBL" id="BTSY01000007">
    <property type="protein sequence ID" value="GMT35927.1"/>
    <property type="molecule type" value="Genomic_DNA"/>
</dbReference>
<gene>
    <name evidence="3" type="ORF">PFISCL1PPCAC_27224</name>
</gene>
<keyword evidence="4" id="KW-1185">Reference proteome</keyword>
<keyword evidence="2" id="KW-0812">Transmembrane</keyword>
<evidence type="ECO:0000313" key="3">
    <source>
        <dbReference type="EMBL" id="GMT35927.1"/>
    </source>
</evidence>
<organism evidence="3 4">
    <name type="scientific">Pristionchus fissidentatus</name>
    <dbReference type="NCBI Taxonomy" id="1538716"/>
    <lineage>
        <taxon>Eukaryota</taxon>
        <taxon>Metazoa</taxon>
        <taxon>Ecdysozoa</taxon>
        <taxon>Nematoda</taxon>
        <taxon>Chromadorea</taxon>
        <taxon>Rhabditida</taxon>
        <taxon>Rhabditina</taxon>
        <taxon>Diplogasteromorpha</taxon>
        <taxon>Diplogasteroidea</taxon>
        <taxon>Neodiplogasteridae</taxon>
        <taxon>Pristionchus</taxon>
    </lineage>
</organism>
<evidence type="ECO:0000256" key="1">
    <source>
        <dbReference type="SAM" id="MobiDB-lite"/>
    </source>
</evidence>
<protein>
    <submittedName>
        <fullName evidence="3">Uncharacterized protein</fullName>
    </submittedName>
</protein>
<sequence length="160" mass="18566">LSSSQAIVRDVSLLSLQSLSATLRYPVTAISTTSMEVVEETATWWKIGLIIGGGILILIVGWCCLFLYFNTCARLSVRGKEELYEDRSDTVERMEEGEEKSRETNEQLRREEEEEEKVRERRMERRERRISDRERRRRQSLREFNGSGGGMRNTVGDVSQ</sequence>
<comment type="caution">
    <text evidence="3">The sequence shown here is derived from an EMBL/GenBank/DDBJ whole genome shotgun (WGS) entry which is preliminary data.</text>
</comment>
<name>A0AAV5WY17_9BILA</name>
<keyword evidence="2" id="KW-1133">Transmembrane helix</keyword>
<feature type="compositionally biased region" description="Basic and acidic residues" evidence="1">
    <location>
        <begin position="82"/>
        <end position="134"/>
    </location>
</feature>
<evidence type="ECO:0000313" key="4">
    <source>
        <dbReference type="Proteomes" id="UP001432322"/>
    </source>
</evidence>
<accession>A0AAV5WY17</accession>
<reference evidence="3" key="1">
    <citation type="submission" date="2023-10" db="EMBL/GenBank/DDBJ databases">
        <title>Genome assembly of Pristionchus species.</title>
        <authorList>
            <person name="Yoshida K."/>
            <person name="Sommer R.J."/>
        </authorList>
    </citation>
    <scope>NUCLEOTIDE SEQUENCE</scope>
    <source>
        <strain evidence="3">RS5133</strain>
    </source>
</reference>
<dbReference type="Proteomes" id="UP001432322">
    <property type="component" value="Unassembled WGS sequence"/>
</dbReference>
<proteinExistence type="predicted"/>
<feature type="non-terminal residue" evidence="3">
    <location>
        <position position="1"/>
    </location>
</feature>
<dbReference type="AlphaFoldDB" id="A0AAV5WY17"/>
<evidence type="ECO:0000256" key="2">
    <source>
        <dbReference type="SAM" id="Phobius"/>
    </source>
</evidence>
<feature type="transmembrane region" description="Helical" evidence="2">
    <location>
        <begin position="44"/>
        <end position="69"/>
    </location>
</feature>
<keyword evidence="2" id="KW-0472">Membrane</keyword>